<reference evidence="3" key="1">
    <citation type="submission" date="2016-11" db="EMBL/GenBank/DDBJ databases">
        <authorList>
            <person name="Varghese N."/>
            <person name="Submissions S."/>
        </authorList>
    </citation>
    <scope>NUCLEOTIDE SEQUENCE [LARGE SCALE GENOMIC DNA]</scope>
    <source>
        <strain evidence="3">DSM 29440</strain>
    </source>
</reference>
<evidence type="ECO:0000313" key="3">
    <source>
        <dbReference type="Proteomes" id="UP000184932"/>
    </source>
</evidence>
<dbReference type="Pfam" id="PF10135">
    <property type="entry name" value="Rod-binding"/>
    <property type="match status" value="1"/>
</dbReference>
<dbReference type="OrthoDB" id="7690273at2"/>
<feature type="domain" description="Flagellar protein FlgJ N-terminal" evidence="1">
    <location>
        <begin position="45"/>
        <end position="82"/>
    </location>
</feature>
<evidence type="ECO:0000313" key="2">
    <source>
        <dbReference type="EMBL" id="SIO13188.1"/>
    </source>
</evidence>
<dbReference type="Proteomes" id="UP000184932">
    <property type="component" value="Unassembled WGS sequence"/>
</dbReference>
<organism evidence="2 3">
    <name type="scientific">Vannielia litorea</name>
    <dbReference type="NCBI Taxonomy" id="1217970"/>
    <lineage>
        <taxon>Bacteria</taxon>
        <taxon>Pseudomonadati</taxon>
        <taxon>Pseudomonadota</taxon>
        <taxon>Alphaproteobacteria</taxon>
        <taxon>Rhodobacterales</taxon>
        <taxon>Paracoccaceae</taxon>
        <taxon>Vannielia</taxon>
    </lineage>
</organism>
<dbReference type="AlphaFoldDB" id="A0A1N6H041"/>
<protein>
    <submittedName>
        <fullName evidence="2">Rod binding protein</fullName>
    </submittedName>
</protein>
<dbReference type="STRING" id="1217970.SAMN05444002_2958"/>
<gene>
    <name evidence="2" type="ORF">SAMN05444002_2958</name>
</gene>
<proteinExistence type="predicted"/>
<accession>A0A1N6H041</accession>
<dbReference type="EMBL" id="FSRL01000001">
    <property type="protein sequence ID" value="SIO13188.1"/>
    <property type="molecule type" value="Genomic_DNA"/>
</dbReference>
<keyword evidence="3" id="KW-1185">Reference proteome</keyword>
<evidence type="ECO:0000259" key="1">
    <source>
        <dbReference type="Pfam" id="PF10135"/>
    </source>
</evidence>
<dbReference type="RefSeq" id="WP_074256915.1">
    <property type="nucleotide sequence ID" value="NZ_FSRL01000001.1"/>
</dbReference>
<dbReference type="InterPro" id="IPR019301">
    <property type="entry name" value="Flagellar_prot_FlgJ_N"/>
</dbReference>
<name>A0A1N6H041_9RHOB</name>
<sequence>MPSIPSTPPAAVPPDRVAQLRKVAVELEASFLAEMLGQAGLGETREAFGGGAGEEGFASFLRQEQARAMARQGGIGLAEHIFESLKARTHG</sequence>